<evidence type="ECO:0000313" key="3">
    <source>
        <dbReference type="EMBL" id="MFD2907525.1"/>
    </source>
</evidence>
<reference evidence="4" key="1">
    <citation type="journal article" date="2019" name="Int. J. Syst. Evol. Microbiol.">
        <title>The Global Catalogue of Microorganisms (GCM) 10K type strain sequencing project: providing services to taxonomists for standard genome sequencing and annotation.</title>
        <authorList>
            <consortium name="The Broad Institute Genomics Platform"/>
            <consortium name="The Broad Institute Genome Sequencing Center for Infectious Disease"/>
            <person name="Wu L."/>
            <person name="Ma J."/>
        </authorList>
    </citation>
    <scope>NUCLEOTIDE SEQUENCE [LARGE SCALE GENOMIC DNA]</scope>
    <source>
        <strain evidence="4">KCTC 52644</strain>
    </source>
</reference>
<dbReference type="Pfam" id="PF18167">
    <property type="entry name" value="Sa_NUDIX"/>
    <property type="match status" value="1"/>
</dbReference>
<protein>
    <recommendedName>
        <fullName evidence="2">CD-NTase-associated protein 16 NUDIX domain-containing protein</fullName>
    </recommendedName>
</protein>
<evidence type="ECO:0000313" key="4">
    <source>
        <dbReference type="Proteomes" id="UP001597549"/>
    </source>
</evidence>
<dbReference type="Proteomes" id="UP001597549">
    <property type="component" value="Unassembled WGS sequence"/>
</dbReference>
<dbReference type="EMBL" id="JBHUOL010000006">
    <property type="protein sequence ID" value="MFD2907525.1"/>
    <property type="molecule type" value="Genomic_DNA"/>
</dbReference>
<evidence type="ECO:0000256" key="1">
    <source>
        <dbReference type="SAM" id="Phobius"/>
    </source>
</evidence>
<keyword evidence="1" id="KW-1133">Transmembrane helix</keyword>
<keyword evidence="1" id="KW-0812">Transmembrane</keyword>
<proteinExistence type="predicted"/>
<keyword evidence="4" id="KW-1185">Reference proteome</keyword>
<sequence length="282" mass="33063">MTTRKANLTILIIFGTFILIRTIFPAEENDTFSSTLFNLSIEIVGGIVLYTILNLLQNINRLYLYFQTQVLLRDKEIRLSIAYLFRIKLDGKYLLVKSSRRNYFQPVGGAFKTLPGSEKIFEKLDVKSDRLIETEKGVAKNDLRVFVKGIKVIEFIEWFNSKEDRETSPWREFCEELIMTNILPWKEFRYIDYKYKGTVQTPILNLDSGDKGMFIYEIYDLIINNEQKPIFEALLATGNTENFIWANDKLIERLGHSENKKGYIHEIAKHAKWALNMKWSES</sequence>
<name>A0ABW5Z4P0_9FLAO</name>
<keyword evidence="1" id="KW-0472">Membrane</keyword>
<comment type="caution">
    <text evidence="3">The sequence shown here is derived from an EMBL/GenBank/DDBJ whole genome shotgun (WGS) entry which is preliminary data.</text>
</comment>
<dbReference type="InterPro" id="IPR040829">
    <property type="entry name" value="Cap16_NUDIX"/>
</dbReference>
<feature type="domain" description="CD-NTase-associated protein 16 NUDIX" evidence="2">
    <location>
        <begin position="76"/>
        <end position="275"/>
    </location>
</feature>
<organism evidence="3 4">
    <name type="scientific">Flavobacterium ardleyense</name>
    <dbReference type="NCBI Taxonomy" id="2038737"/>
    <lineage>
        <taxon>Bacteria</taxon>
        <taxon>Pseudomonadati</taxon>
        <taxon>Bacteroidota</taxon>
        <taxon>Flavobacteriia</taxon>
        <taxon>Flavobacteriales</taxon>
        <taxon>Flavobacteriaceae</taxon>
        <taxon>Flavobacterium</taxon>
    </lineage>
</organism>
<feature type="transmembrane region" description="Helical" evidence="1">
    <location>
        <begin position="7"/>
        <end position="24"/>
    </location>
</feature>
<feature type="transmembrane region" description="Helical" evidence="1">
    <location>
        <begin position="36"/>
        <end position="56"/>
    </location>
</feature>
<dbReference type="RefSeq" id="WP_379803796.1">
    <property type="nucleotide sequence ID" value="NZ_JBHUOL010000006.1"/>
</dbReference>
<evidence type="ECO:0000259" key="2">
    <source>
        <dbReference type="Pfam" id="PF18167"/>
    </source>
</evidence>
<accession>A0ABW5Z4P0</accession>
<gene>
    <name evidence="3" type="ORF">ACFSX9_02135</name>
</gene>